<evidence type="ECO:0000313" key="11">
    <source>
        <dbReference type="EMBL" id="GBP22260.1"/>
    </source>
</evidence>
<evidence type="ECO:0000256" key="1">
    <source>
        <dbReference type="ARBA" id="ARBA00004239"/>
    </source>
</evidence>
<keyword evidence="7" id="KW-0720">Serine protease</keyword>
<evidence type="ECO:0000313" key="12">
    <source>
        <dbReference type="Proteomes" id="UP000299102"/>
    </source>
</evidence>
<dbReference type="STRING" id="151549.A0A4C1U843"/>
<dbReference type="SMART" id="SM00020">
    <property type="entry name" value="Tryp_SPc"/>
    <property type="match status" value="1"/>
</dbReference>
<dbReference type="InterPro" id="IPR009003">
    <property type="entry name" value="Peptidase_S1_PA"/>
</dbReference>
<gene>
    <name evidence="11" type="ORF">EVAR_22546_1</name>
</gene>
<evidence type="ECO:0000256" key="9">
    <source>
        <dbReference type="SAM" id="SignalP"/>
    </source>
</evidence>
<keyword evidence="2" id="KW-0800">Toxin</keyword>
<dbReference type="InterPro" id="IPR001254">
    <property type="entry name" value="Trypsin_dom"/>
</dbReference>
<protein>
    <submittedName>
        <fullName evidence="11">Chymotrypsin-1</fullName>
    </submittedName>
</protein>
<dbReference type="InterPro" id="IPR051333">
    <property type="entry name" value="CLIP_Serine_Protease"/>
</dbReference>
<dbReference type="GO" id="GO:0006508">
    <property type="term" value="P:proteolysis"/>
    <property type="evidence" value="ECO:0007669"/>
    <property type="project" value="UniProtKB-KW"/>
</dbReference>
<evidence type="ECO:0000256" key="8">
    <source>
        <dbReference type="SAM" id="MobiDB-lite"/>
    </source>
</evidence>
<evidence type="ECO:0000256" key="2">
    <source>
        <dbReference type="ARBA" id="ARBA00022656"/>
    </source>
</evidence>
<dbReference type="CDD" id="cd00190">
    <property type="entry name" value="Tryp_SPc"/>
    <property type="match status" value="1"/>
</dbReference>
<feature type="compositionally biased region" description="Pro residues" evidence="8">
    <location>
        <begin position="416"/>
        <end position="427"/>
    </location>
</feature>
<comment type="function">
    <text evidence="5">Fibrinolytic activity; shows preferential cleavage of Arg-Gly bonds in all three fibrinogen chains. Contact with the caterpillars causes severe bleeding, due the anticoagulant effect of the protein.</text>
</comment>
<accession>A0A4C1U843</accession>
<dbReference type="PRINTS" id="PR00722">
    <property type="entry name" value="CHYMOTRYPSIN"/>
</dbReference>
<dbReference type="Proteomes" id="UP000299102">
    <property type="component" value="Unassembled WGS sequence"/>
</dbReference>
<sequence length="550" mass="59433">MRVVLALVLGVLAVVGANVEVGSAYDYHERVGILEAQRIKAGEDELLQPSDGRIVGGAASSVTAQPFLAGLVINLVNIAGNSVCGSSLLSHNRLLTAAHCWFDGRNQAWQFTVVLGSQFLFSGGIRISTSQVVMHPQWTPSLLANDVAVIYLPTSVPFSSEVQPIALPSGSQTWEQFTGEWAIAAGYGKTNDRSGPRSQGPIIDFLLRTVHTSRLKQLGVSTGTFRSQVWLQVISVAECQASFGTWARDSNVCTSGRGGVGICGGDSGGPLYVIRNGQPILVRTHIPYCISYPPVASSTWQLEYVLSYFVLNDPAVDPVLVPVNATPCLAFNSDTATAHDSDLCEDRTNASIKTKYSLYYLIGASSFVAAAGCQLGHPSAFARVTSFQSWIQQNLWHLMTIDQRRTNRGAEGAARPGPPVLGGPQMPPRSPDQILNKTLKMCLTFSNRWKNVLDIALCRAQGYDNAASMSGVHRGVQRKIREVNPKALFSSYSNHSVNLCGVHAFACVPSSVTCFGTVEKLYSFFSSSTQKWPLLKEKTGKNLKRLSDTS</sequence>
<organism evidence="11 12">
    <name type="scientific">Eumeta variegata</name>
    <name type="common">Bagworm moth</name>
    <name type="synonym">Eumeta japonica</name>
    <dbReference type="NCBI Taxonomy" id="151549"/>
    <lineage>
        <taxon>Eukaryota</taxon>
        <taxon>Metazoa</taxon>
        <taxon>Ecdysozoa</taxon>
        <taxon>Arthropoda</taxon>
        <taxon>Hexapoda</taxon>
        <taxon>Insecta</taxon>
        <taxon>Pterygota</taxon>
        <taxon>Neoptera</taxon>
        <taxon>Endopterygota</taxon>
        <taxon>Lepidoptera</taxon>
        <taxon>Glossata</taxon>
        <taxon>Ditrysia</taxon>
        <taxon>Tineoidea</taxon>
        <taxon>Psychidae</taxon>
        <taxon>Oiketicinae</taxon>
        <taxon>Eumeta</taxon>
    </lineage>
</organism>
<keyword evidence="7" id="KW-0645">Protease</keyword>
<dbReference type="PANTHER" id="PTHR24260">
    <property type="match status" value="1"/>
</dbReference>
<keyword evidence="12" id="KW-1185">Reference proteome</keyword>
<dbReference type="InterPro" id="IPR033116">
    <property type="entry name" value="TRYPSIN_SER"/>
</dbReference>
<evidence type="ECO:0000256" key="7">
    <source>
        <dbReference type="RuleBase" id="RU363034"/>
    </source>
</evidence>
<dbReference type="InterPro" id="IPR018114">
    <property type="entry name" value="TRYPSIN_HIS"/>
</dbReference>
<dbReference type="InterPro" id="IPR001314">
    <property type="entry name" value="Peptidase_S1A"/>
</dbReference>
<evidence type="ECO:0000256" key="6">
    <source>
        <dbReference type="ARBA" id="ARBA00084094"/>
    </source>
</evidence>
<evidence type="ECO:0000259" key="10">
    <source>
        <dbReference type="PROSITE" id="PS50240"/>
    </source>
</evidence>
<dbReference type="PROSITE" id="PS00135">
    <property type="entry name" value="TRYPSIN_SER"/>
    <property type="match status" value="1"/>
</dbReference>
<comment type="caution">
    <text evidence="11">The sequence shown here is derived from an EMBL/GenBank/DDBJ whole genome shotgun (WGS) entry which is preliminary data.</text>
</comment>
<feature type="region of interest" description="Disordered" evidence="8">
    <location>
        <begin position="408"/>
        <end position="427"/>
    </location>
</feature>
<evidence type="ECO:0000256" key="4">
    <source>
        <dbReference type="ARBA" id="ARBA00023240"/>
    </source>
</evidence>
<dbReference type="InterPro" id="IPR043504">
    <property type="entry name" value="Peptidase_S1_PA_chymotrypsin"/>
</dbReference>
<keyword evidence="3" id="KW-1015">Disulfide bond</keyword>
<keyword evidence="7" id="KW-0378">Hydrolase</keyword>
<dbReference type="PROSITE" id="PS00134">
    <property type="entry name" value="TRYPSIN_HIS"/>
    <property type="match status" value="1"/>
</dbReference>
<feature type="domain" description="Peptidase S1" evidence="10">
    <location>
        <begin position="54"/>
        <end position="396"/>
    </location>
</feature>
<dbReference type="Pfam" id="PF00089">
    <property type="entry name" value="Trypsin"/>
    <property type="match status" value="2"/>
</dbReference>
<keyword evidence="6" id="KW-1205">Fibrinolytic toxin</keyword>
<comment type="subcellular location">
    <subcellularLocation>
        <location evidence="1">Secreted</location>
        <location evidence="1">Extracellular space</location>
    </subcellularLocation>
</comment>
<dbReference type="Gene3D" id="2.40.10.10">
    <property type="entry name" value="Trypsin-like serine proteases"/>
    <property type="match status" value="1"/>
</dbReference>
<keyword evidence="9" id="KW-0732">Signal</keyword>
<dbReference type="GO" id="GO:0090729">
    <property type="term" value="F:toxin activity"/>
    <property type="evidence" value="ECO:0007669"/>
    <property type="project" value="UniProtKB-KW"/>
</dbReference>
<dbReference type="PANTHER" id="PTHR24260:SF136">
    <property type="entry name" value="GH08193P-RELATED"/>
    <property type="match status" value="1"/>
</dbReference>
<dbReference type="EMBL" id="BGZK01000138">
    <property type="protein sequence ID" value="GBP22260.1"/>
    <property type="molecule type" value="Genomic_DNA"/>
</dbReference>
<evidence type="ECO:0000256" key="5">
    <source>
        <dbReference type="ARBA" id="ARBA00055534"/>
    </source>
</evidence>
<dbReference type="OrthoDB" id="5565075at2759"/>
<keyword evidence="4" id="KW-1199">Hemostasis impairing toxin</keyword>
<dbReference type="FunFam" id="2.40.10.10:FF:000068">
    <property type="entry name" value="transmembrane protease serine 2"/>
    <property type="match status" value="1"/>
</dbReference>
<dbReference type="GO" id="GO:0005576">
    <property type="term" value="C:extracellular region"/>
    <property type="evidence" value="ECO:0007669"/>
    <property type="project" value="UniProtKB-SubCell"/>
</dbReference>
<feature type="chain" id="PRO_5020035440" evidence="9">
    <location>
        <begin position="17"/>
        <end position="550"/>
    </location>
</feature>
<dbReference type="AlphaFoldDB" id="A0A4C1U843"/>
<name>A0A4C1U843_EUMVA</name>
<evidence type="ECO:0000256" key="3">
    <source>
        <dbReference type="ARBA" id="ARBA00023157"/>
    </source>
</evidence>
<reference evidence="11 12" key="1">
    <citation type="journal article" date="2019" name="Commun. Biol.">
        <title>The bagworm genome reveals a unique fibroin gene that provides high tensile strength.</title>
        <authorList>
            <person name="Kono N."/>
            <person name="Nakamura H."/>
            <person name="Ohtoshi R."/>
            <person name="Tomita M."/>
            <person name="Numata K."/>
            <person name="Arakawa K."/>
        </authorList>
    </citation>
    <scope>NUCLEOTIDE SEQUENCE [LARGE SCALE GENOMIC DNA]</scope>
</reference>
<dbReference type="SUPFAM" id="SSF50494">
    <property type="entry name" value="Trypsin-like serine proteases"/>
    <property type="match status" value="2"/>
</dbReference>
<dbReference type="GO" id="GO:0004252">
    <property type="term" value="F:serine-type endopeptidase activity"/>
    <property type="evidence" value="ECO:0007669"/>
    <property type="project" value="InterPro"/>
</dbReference>
<proteinExistence type="predicted"/>
<feature type="signal peptide" evidence="9">
    <location>
        <begin position="1"/>
        <end position="16"/>
    </location>
</feature>
<dbReference type="PROSITE" id="PS50240">
    <property type="entry name" value="TRYPSIN_DOM"/>
    <property type="match status" value="1"/>
</dbReference>